<comment type="caution">
    <text evidence="1">The sequence shown here is derived from an EMBL/GenBank/DDBJ whole genome shotgun (WGS) entry which is preliminary data.</text>
</comment>
<gene>
    <name evidence="1" type="ORF">MAG551_01518</name>
</gene>
<accession>A0A941W3E3</accession>
<evidence type="ECO:0000313" key="1">
    <source>
        <dbReference type="EMBL" id="MBS1258459.1"/>
    </source>
</evidence>
<protein>
    <submittedName>
        <fullName evidence="1">Uncharacterized protein</fullName>
    </submittedName>
</protein>
<name>A0A941W3E3_9BACT</name>
<dbReference type="Proteomes" id="UP000722750">
    <property type="component" value="Unassembled WGS sequence"/>
</dbReference>
<evidence type="ECO:0000313" key="2">
    <source>
        <dbReference type="Proteomes" id="UP000722750"/>
    </source>
</evidence>
<sequence>MKKPVTKPVSLPEVKNVVKEPLKIVKNFDFRKYRDNLINNYKVRKGERIPLLFIDDHGKSKLYKQGLSFYGYQLIARPEVKSGKPYYFVINNSGMKRIDKAWPYGSCPSALREDRNLFRKLLSQPQFAGIPDVRYELFYAPLDTRMIALLESKLKLIIEENSVTSNEISRVIGTFKEVGGSYILIIETVIMVDEKRLRVRDPDNIIVAAR</sequence>
<reference evidence="1" key="1">
    <citation type="journal article" date="2021" name="ISME J.">
        <title>Fine-scale metabolic discontinuity in a stratified prokaryote microbiome of a Red Sea deep halocline.</title>
        <authorList>
            <person name="Michoud G."/>
            <person name="Ngugi D.K."/>
            <person name="Barozzi A."/>
            <person name="Merlino G."/>
            <person name="Calleja M.L."/>
            <person name="Delgado-Huertas A."/>
            <person name="Moran X.A.G."/>
            <person name="Daffonchio D."/>
        </authorList>
    </citation>
    <scope>NUCLEOTIDE SEQUENCE</scope>
    <source>
        <strain evidence="1">SuakinDeep_MAG55_1</strain>
    </source>
</reference>
<dbReference type="EMBL" id="JAANXD010000062">
    <property type="protein sequence ID" value="MBS1258459.1"/>
    <property type="molecule type" value="Genomic_DNA"/>
</dbReference>
<proteinExistence type="predicted"/>
<dbReference type="AlphaFoldDB" id="A0A941W3E3"/>
<organism evidence="1 2">
    <name type="scientific">Candidatus Scalindua arabica</name>
    <dbReference type="NCBI Taxonomy" id="1127984"/>
    <lineage>
        <taxon>Bacteria</taxon>
        <taxon>Pseudomonadati</taxon>
        <taxon>Planctomycetota</taxon>
        <taxon>Candidatus Brocadiia</taxon>
        <taxon>Candidatus Brocadiales</taxon>
        <taxon>Candidatus Scalinduaceae</taxon>
        <taxon>Candidatus Scalindua</taxon>
    </lineage>
</organism>